<evidence type="ECO:0000313" key="2">
    <source>
        <dbReference type="Proteomes" id="UP000430634"/>
    </source>
</evidence>
<gene>
    <name evidence="1" type="ORF">GM672_25700</name>
</gene>
<dbReference type="OrthoDB" id="332304at2"/>
<dbReference type="EMBL" id="WNKZ01000132">
    <property type="protein sequence ID" value="MTV56123.1"/>
    <property type="molecule type" value="Genomic_DNA"/>
</dbReference>
<accession>A0A6I3T3X7</accession>
<dbReference type="RefSeq" id="WP_155473362.1">
    <property type="nucleotide sequence ID" value="NZ_BMKG01000025.1"/>
</dbReference>
<organism evidence="1 2">
    <name type="scientific">Pseudoduganella buxea</name>
    <dbReference type="NCBI Taxonomy" id="1949069"/>
    <lineage>
        <taxon>Bacteria</taxon>
        <taxon>Pseudomonadati</taxon>
        <taxon>Pseudomonadota</taxon>
        <taxon>Betaproteobacteria</taxon>
        <taxon>Burkholderiales</taxon>
        <taxon>Oxalobacteraceae</taxon>
        <taxon>Telluria group</taxon>
        <taxon>Pseudoduganella</taxon>
    </lineage>
</organism>
<proteinExistence type="predicted"/>
<name>A0A6I3T3X7_9BURK</name>
<reference evidence="1 2" key="1">
    <citation type="submission" date="2019-11" db="EMBL/GenBank/DDBJ databases">
        <title>Type strains purchased from KCTC, JCM and DSMZ.</title>
        <authorList>
            <person name="Lu H."/>
        </authorList>
    </citation>
    <scope>NUCLEOTIDE SEQUENCE [LARGE SCALE GENOMIC DNA]</scope>
    <source>
        <strain evidence="1 2">KCTC 52429</strain>
    </source>
</reference>
<dbReference type="AlphaFoldDB" id="A0A6I3T3X7"/>
<comment type="caution">
    <text evidence="1">The sequence shown here is derived from an EMBL/GenBank/DDBJ whole genome shotgun (WGS) entry which is preliminary data.</text>
</comment>
<protein>
    <submittedName>
        <fullName evidence="1">Uncharacterized protein</fullName>
    </submittedName>
</protein>
<evidence type="ECO:0000313" key="1">
    <source>
        <dbReference type="EMBL" id="MTV56123.1"/>
    </source>
</evidence>
<sequence>MPTSVLVHANLRYDNGRANKFLATGAQRLTFSVTSPDFTITLPGIAPIRMNEHPLHHDKPHLRYLGSDGPYTVSVMTPTADGRMTAADCAGSMVKRLVARPGMPPLDSIFRARLNDRTYAAIYAMPGAGKPVLHAHILSAATGGTHCIEVHVSRIAGSQDDVAPWFKGVGAADIEAR</sequence>
<dbReference type="Proteomes" id="UP000430634">
    <property type="component" value="Unassembled WGS sequence"/>
</dbReference>